<accession>A0A239NEU8</accession>
<proteinExistence type="predicted"/>
<gene>
    <name evidence="1" type="ORF">SAMN05216252_13528</name>
</gene>
<dbReference type="Proteomes" id="UP000198280">
    <property type="component" value="Unassembled WGS sequence"/>
</dbReference>
<organism evidence="1 2">
    <name type="scientific">Actinacidiphila glaucinigra</name>
    <dbReference type="NCBI Taxonomy" id="235986"/>
    <lineage>
        <taxon>Bacteria</taxon>
        <taxon>Bacillati</taxon>
        <taxon>Actinomycetota</taxon>
        <taxon>Actinomycetes</taxon>
        <taxon>Kitasatosporales</taxon>
        <taxon>Streptomycetaceae</taxon>
        <taxon>Actinacidiphila</taxon>
    </lineage>
</organism>
<name>A0A239NEU8_9ACTN</name>
<dbReference type="AlphaFoldDB" id="A0A239NEU8"/>
<keyword evidence="2" id="KW-1185">Reference proteome</keyword>
<reference evidence="1 2" key="1">
    <citation type="submission" date="2017-06" db="EMBL/GenBank/DDBJ databases">
        <authorList>
            <person name="Kim H.J."/>
            <person name="Triplett B.A."/>
        </authorList>
    </citation>
    <scope>NUCLEOTIDE SEQUENCE [LARGE SCALE GENOMIC DNA]</scope>
    <source>
        <strain evidence="1 2">CGMCC 4.1858</strain>
    </source>
</reference>
<protein>
    <submittedName>
        <fullName evidence="1">Uncharacterized protein</fullName>
    </submittedName>
</protein>
<dbReference type="EMBL" id="FZOF01000035">
    <property type="protein sequence ID" value="SNT53395.1"/>
    <property type="molecule type" value="Genomic_DNA"/>
</dbReference>
<sequence>MLYQSPADFCAKYARAHNRDKTDGSGAVTTLQEVTVVSETTQTARIEALWFSYGHDRYSGYYDVFERTAFVLVKQDGGWHLHSEEDLGYE</sequence>
<dbReference type="RefSeq" id="WP_179280168.1">
    <property type="nucleotide sequence ID" value="NZ_FZOF01000035.1"/>
</dbReference>
<evidence type="ECO:0000313" key="2">
    <source>
        <dbReference type="Proteomes" id="UP000198280"/>
    </source>
</evidence>
<evidence type="ECO:0000313" key="1">
    <source>
        <dbReference type="EMBL" id="SNT53395.1"/>
    </source>
</evidence>